<gene>
    <name evidence="8" type="primary">obg</name>
    <name evidence="12" type="ORF">X474_24070</name>
</gene>
<evidence type="ECO:0000256" key="7">
    <source>
        <dbReference type="ARBA" id="ARBA00023134"/>
    </source>
</evidence>
<proteinExistence type="inferred from homology"/>
<dbReference type="PRINTS" id="PR00326">
    <property type="entry name" value="GTP1OBG"/>
</dbReference>
<dbReference type="InterPro" id="IPR006169">
    <property type="entry name" value="GTP1_OBG_dom"/>
</dbReference>
<dbReference type="OrthoDB" id="9807318at2"/>
<protein>
    <recommendedName>
        <fullName evidence="8">GTPase Obg</fullName>
        <ecNumber evidence="8">3.6.5.-</ecNumber>
    </recommendedName>
    <alternativeName>
        <fullName evidence="8">GTP-binding protein Obg</fullName>
    </alternativeName>
</protein>
<dbReference type="Pfam" id="PF01018">
    <property type="entry name" value="GTP1_OBG"/>
    <property type="match status" value="1"/>
</dbReference>
<comment type="subcellular location">
    <subcellularLocation>
        <location evidence="8">Cytoplasm</location>
    </subcellularLocation>
</comment>
<reference evidence="12 13" key="1">
    <citation type="submission" date="2013-11" db="EMBL/GenBank/DDBJ databases">
        <title>Metagenomic analysis of a methanogenic consortium involved in long chain n-alkane degradation.</title>
        <authorList>
            <person name="Davidova I.A."/>
            <person name="Callaghan A.V."/>
            <person name="Wawrik B."/>
            <person name="Pruitt S."/>
            <person name="Marks C."/>
            <person name="Duncan K.E."/>
            <person name="Suflita J.M."/>
        </authorList>
    </citation>
    <scope>NUCLEOTIDE SEQUENCE [LARGE SCALE GENOMIC DNA]</scope>
    <source>
        <strain evidence="12 13">SPR</strain>
    </source>
</reference>
<comment type="function">
    <text evidence="8">An essential GTPase which binds GTP, GDP and possibly (p)ppGpp with moderate affinity, with high nucleotide exchange rates and a fairly low GTP hydrolysis rate. Plays a role in control of the cell cycle, stress response, ribosome biogenesis and in those bacteria that undergo differentiation, in morphogenesis control.</text>
</comment>
<dbReference type="AlphaFoldDB" id="A0A0D2JPE9"/>
<dbReference type="InterPro" id="IPR014100">
    <property type="entry name" value="GTP-bd_Obg/CgtA"/>
</dbReference>
<evidence type="ECO:0000256" key="1">
    <source>
        <dbReference type="ARBA" id="ARBA00007699"/>
    </source>
</evidence>
<feature type="binding site" evidence="8">
    <location>
        <begin position="191"/>
        <end position="195"/>
    </location>
    <ligand>
        <name>GTP</name>
        <dbReference type="ChEBI" id="CHEBI:37565"/>
    </ligand>
</feature>
<dbReference type="InterPro" id="IPR027417">
    <property type="entry name" value="P-loop_NTPase"/>
</dbReference>
<dbReference type="NCBIfam" id="NF008956">
    <property type="entry name" value="PRK12299.1"/>
    <property type="match status" value="1"/>
</dbReference>
<feature type="region of interest" description="Disordered" evidence="9">
    <location>
        <begin position="66"/>
        <end position="85"/>
    </location>
</feature>
<comment type="subunit">
    <text evidence="8">Monomer.</text>
</comment>
<dbReference type="InterPro" id="IPR045086">
    <property type="entry name" value="OBG_GTPase"/>
</dbReference>
<feature type="binding site" evidence="8">
    <location>
        <begin position="280"/>
        <end position="283"/>
    </location>
    <ligand>
        <name>GTP</name>
        <dbReference type="ChEBI" id="CHEBI:37565"/>
    </ligand>
</feature>
<dbReference type="InterPro" id="IPR036726">
    <property type="entry name" value="GTP1_OBG_dom_sf"/>
</dbReference>
<evidence type="ECO:0000313" key="13">
    <source>
        <dbReference type="Proteomes" id="UP000032233"/>
    </source>
</evidence>
<evidence type="ECO:0000256" key="8">
    <source>
        <dbReference type="HAMAP-Rule" id="MF_01454"/>
    </source>
</evidence>
<dbReference type="GO" id="GO:0003924">
    <property type="term" value="F:GTPase activity"/>
    <property type="evidence" value="ECO:0007669"/>
    <property type="project" value="UniProtKB-UniRule"/>
</dbReference>
<keyword evidence="7 8" id="KW-0342">GTP-binding</keyword>
<comment type="cofactor">
    <cofactor evidence="8">
        <name>Mg(2+)</name>
        <dbReference type="ChEBI" id="CHEBI:18420"/>
    </cofactor>
</comment>
<dbReference type="FunCoup" id="A0A0D2JPE9">
    <property type="interactions" value="548"/>
</dbReference>
<evidence type="ECO:0000313" key="12">
    <source>
        <dbReference type="EMBL" id="KIX11365.1"/>
    </source>
</evidence>
<dbReference type="NCBIfam" id="TIGR02729">
    <property type="entry name" value="Obg_CgtA"/>
    <property type="match status" value="1"/>
</dbReference>
<dbReference type="PANTHER" id="PTHR11702:SF31">
    <property type="entry name" value="MITOCHONDRIAL RIBOSOME-ASSOCIATED GTPASE 2"/>
    <property type="match status" value="1"/>
</dbReference>
<keyword evidence="3 8" id="KW-0479">Metal-binding</keyword>
<evidence type="ECO:0000256" key="3">
    <source>
        <dbReference type="ARBA" id="ARBA00022723"/>
    </source>
</evidence>
<feature type="binding site" evidence="8">
    <location>
        <position position="193"/>
    </location>
    <ligand>
        <name>Mg(2+)</name>
        <dbReference type="ChEBI" id="CHEBI:18420"/>
    </ligand>
</feature>
<dbReference type="PATRIC" id="fig|1429043.3.peg.5090"/>
<dbReference type="InterPro" id="IPR006073">
    <property type="entry name" value="GTP-bd"/>
</dbReference>
<keyword evidence="13" id="KW-1185">Reference proteome</keyword>
<dbReference type="EMBL" id="AZAC01000056">
    <property type="protein sequence ID" value="KIX11365.1"/>
    <property type="molecule type" value="Genomic_DNA"/>
</dbReference>
<dbReference type="STRING" id="1429043.X474_24070"/>
<evidence type="ECO:0000259" key="11">
    <source>
        <dbReference type="PROSITE" id="PS51883"/>
    </source>
</evidence>
<keyword evidence="4 8" id="KW-0547">Nucleotide-binding</keyword>
<feature type="binding site" evidence="8">
    <location>
        <begin position="309"/>
        <end position="311"/>
    </location>
    <ligand>
        <name>GTP</name>
        <dbReference type="ChEBI" id="CHEBI:37565"/>
    </ligand>
</feature>
<organism evidence="12 13">
    <name type="scientific">Dethiosulfatarculus sandiegensis</name>
    <dbReference type="NCBI Taxonomy" id="1429043"/>
    <lineage>
        <taxon>Bacteria</taxon>
        <taxon>Pseudomonadati</taxon>
        <taxon>Thermodesulfobacteriota</taxon>
        <taxon>Desulfarculia</taxon>
        <taxon>Desulfarculales</taxon>
        <taxon>Desulfarculaceae</taxon>
        <taxon>Dethiosulfatarculus</taxon>
    </lineage>
</organism>
<dbReference type="Pfam" id="PF01926">
    <property type="entry name" value="MMR_HSR1"/>
    <property type="match status" value="1"/>
</dbReference>
<dbReference type="EC" id="3.6.5.-" evidence="8"/>
<feature type="domain" description="Obg" evidence="11">
    <location>
        <begin position="1"/>
        <end position="159"/>
    </location>
</feature>
<dbReference type="PROSITE" id="PS51710">
    <property type="entry name" value="G_OBG"/>
    <property type="match status" value="1"/>
</dbReference>
<dbReference type="GO" id="GO:0005525">
    <property type="term" value="F:GTP binding"/>
    <property type="evidence" value="ECO:0007669"/>
    <property type="project" value="UniProtKB-UniRule"/>
</dbReference>
<dbReference type="FunFam" id="2.70.210.12:FF:000001">
    <property type="entry name" value="GTPase Obg"/>
    <property type="match status" value="1"/>
</dbReference>
<feature type="binding site" evidence="8">
    <location>
        <begin position="213"/>
        <end position="216"/>
    </location>
    <ligand>
        <name>GTP</name>
        <dbReference type="ChEBI" id="CHEBI:37565"/>
    </ligand>
</feature>
<dbReference type="Gene3D" id="2.70.210.12">
    <property type="entry name" value="GTP1/OBG domain"/>
    <property type="match status" value="1"/>
</dbReference>
<evidence type="ECO:0000256" key="9">
    <source>
        <dbReference type="SAM" id="MobiDB-lite"/>
    </source>
</evidence>
<dbReference type="GO" id="GO:0000287">
    <property type="term" value="F:magnesium ion binding"/>
    <property type="evidence" value="ECO:0007669"/>
    <property type="project" value="InterPro"/>
</dbReference>
<evidence type="ECO:0000259" key="10">
    <source>
        <dbReference type="PROSITE" id="PS51710"/>
    </source>
</evidence>
<feature type="binding site" evidence="8">
    <location>
        <position position="173"/>
    </location>
    <ligand>
        <name>Mg(2+)</name>
        <dbReference type="ChEBI" id="CHEBI:18420"/>
    </ligand>
</feature>
<dbReference type="NCBIfam" id="NF008955">
    <property type="entry name" value="PRK12297.1"/>
    <property type="match status" value="1"/>
</dbReference>
<evidence type="ECO:0000256" key="4">
    <source>
        <dbReference type="ARBA" id="ARBA00022741"/>
    </source>
</evidence>
<evidence type="ECO:0000256" key="6">
    <source>
        <dbReference type="ARBA" id="ARBA00022842"/>
    </source>
</evidence>
<keyword evidence="2 8" id="KW-0963">Cytoplasm</keyword>
<comment type="caution">
    <text evidence="12">The sequence shown here is derived from an EMBL/GenBank/DDBJ whole genome shotgun (WGS) entry which is preliminary data.</text>
</comment>
<feature type="binding site" evidence="8">
    <location>
        <begin position="166"/>
        <end position="173"/>
    </location>
    <ligand>
        <name>GTP</name>
        <dbReference type="ChEBI" id="CHEBI:37565"/>
    </ligand>
</feature>
<sequence>MRFVDEATLEVAAGNGGKGCVSFLRMRFMPKGGPNGGDGGRGGNVILRASLSQATLADQSYLRHIRAGNGMPGQGSDKNGRSGENKIISVPVGTMATDVETGELLADLVEDGQEVILALGGQGGLGNRHFATSTNRTPRYAQPGEPGESLTVKLELKLLADVGLVGLPNAGKSSLIRALTQARPKVGDYPFTTLTPHLGVAFSDDGDPYTLADIPGLVAGAHQGAGLGLRFLKHVERTKAFILVVDLAGNDPLADLTVVQDELKAYGKGLAQRTMLVAANKMDLESDHEIADIFTEEINRQGLQVIFTSAVTGEGIDKLNHACLRLIREANKEKAIEQS</sequence>
<dbReference type="Proteomes" id="UP000032233">
    <property type="component" value="Unassembled WGS sequence"/>
</dbReference>
<keyword evidence="6 8" id="KW-0460">Magnesium</keyword>
<dbReference type="SUPFAM" id="SSF82051">
    <property type="entry name" value="Obg GTP-binding protein N-terminal domain"/>
    <property type="match status" value="1"/>
</dbReference>
<comment type="similarity">
    <text evidence="1 8">Belongs to the TRAFAC class OBG-HflX-like GTPase superfamily. OBG GTPase family.</text>
</comment>
<dbReference type="CDD" id="cd01898">
    <property type="entry name" value="Obg"/>
    <property type="match status" value="1"/>
</dbReference>
<evidence type="ECO:0000256" key="5">
    <source>
        <dbReference type="ARBA" id="ARBA00022801"/>
    </source>
</evidence>
<dbReference type="SUPFAM" id="SSF52540">
    <property type="entry name" value="P-loop containing nucleoside triphosphate hydrolases"/>
    <property type="match status" value="1"/>
</dbReference>
<dbReference type="GO" id="GO:0005737">
    <property type="term" value="C:cytoplasm"/>
    <property type="evidence" value="ECO:0007669"/>
    <property type="project" value="UniProtKB-SubCell"/>
</dbReference>
<accession>A0A0D2JPE9</accession>
<dbReference type="InParanoid" id="A0A0D2JPE9"/>
<dbReference type="RefSeq" id="WP_044351943.1">
    <property type="nucleotide sequence ID" value="NZ_AZAC01000056.1"/>
</dbReference>
<dbReference type="GO" id="GO:0043022">
    <property type="term" value="F:ribosome binding"/>
    <property type="evidence" value="ECO:0007669"/>
    <property type="project" value="UniProtKB-ARBA"/>
</dbReference>
<dbReference type="Gene3D" id="3.40.50.300">
    <property type="entry name" value="P-loop containing nucleotide triphosphate hydrolases"/>
    <property type="match status" value="1"/>
</dbReference>
<feature type="domain" description="OBG-type G" evidence="10">
    <location>
        <begin position="160"/>
        <end position="328"/>
    </location>
</feature>
<dbReference type="PROSITE" id="PS51883">
    <property type="entry name" value="OBG"/>
    <property type="match status" value="1"/>
</dbReference>
<dbReference type="PANTHER" id="PTHR11702">
    <property type="entry name" value="DEVELOPMENTALLY REGULATED GTP-BINDING PROTEIN-RELATED"/>
    <property type="match status" value="1"/>
</dbReference>
<evidence type="ECO:0000256" key="2">
    <source>
        <dbReference type="ARBA" id="ARBA00022490"/>
    </source>
</evidence>
<dbReference type="HAMAP" id="MF_01454">
    <property type="entry name" value="GTPase_Obg"/>
    <property type="match status" value="1"/>
</dbReference>
<dbReference type="GO" id="GO:0042254">
    <property type="term" value="P:ribosome biogenesis"/>
    <property type="evidence" value="ECO:0007669"/>
    <property type="project" value="UniProtKB-UniRule"/>
</dbReference>
<dbReference type="PIRSF" id="PIRSF002401">
    <property type="entry name" value="GTP_bd_Obg/CgtA"/>
    <property type="match status" value="1"/>
</dbReference>
<name>A0A0D2JPE9_9BACT</name>
<dbReference type="InterPro" id="IPR031167">
    <property type="entry name" value="G_OBG"/>
</dbReference>
<keyword evidence="5 8" id="KW-0378">Hydrolase</keyword>